<comment type="caution">
    <text evidence="2">The sequence shown here is derived from an EMBL/GenBank/DDBJ whole genome shotgun (WGS) entry which is preliminary data.</text>
</comment>
<feature type="compositionally biased region" description="Acidic residues" evidence="1">
    <location>
        <begin position="147"/>
        <end position="158"/>
    </location>
</feature>
<dbReference type="AlphaFoldDB" id="A0A8J5KQ76"/>
<evidence type="ECO:0000313" key="2">
    <source>
        <dbReference type="EMBL" id="KAG6487234.1"/>
    </source>
</evidence>
<feature type="region of interest" description="Disordered" evidence="1">
    <location>
        <begin position="142"/>
        <end position="168"/>
    </location>
</feature>
<dbReference type="PANTHER" id="PTHR46250">
    <property type="entry name" value="MYB/SANT-LIKE DNA-BINDING DOMAIN PROTEIN-RELATED"/>
    <property type="match status" value="1"/>
</dbReference>
<evidence type="ECO:0000313" key="3">
    <source>
        <dbReference type="Proteomes" id="UP000734854"/>
    </source>
</evidence>
<evidence type="ECO:0000256" key="1">
    <source>
        <dbReference type="SAM" id="MobiDB-lite"/>
    </source>
</evidence>
<proteinExistence type="predicted"/>
<accession>A0A8J5KQ76</accession>
<gene>
    <name evidence="2" type="ORF">ZIOFF_055819</name>
</gene>
<reference evidence="2 3" key="1">
    <citation type="submission" date="2020-08" db="EMBL/GenBank/DDBJ databases">
        <title>Plant Genome Project.</title>
        <authorList>
            <person name="Zhang R.-G."/>
        </authorList>
    </citation>
    <scope>NUCLEOTIDE SEQUENCE [LARGE SCALE GENOMIC DNA]</scope>
    <source>
        <tissue evidence="2">Rhizome</tissue>
    </source>
</reference>
<dbReference type="Proteomes" id="UP000734854">
    <property type="component" value="Unassembled WGS sequence"/>
</dbReference>
<dbReference type="PANTHER" id="PTHR46250:SF15">
    <property type="entry name" value="OS01G0523800 PROTEIN"/>
    <property type="match status" value="1"/>
</dbReference>
<feature type="compositionally biased region" description="Polar residues" evidence="1">
    <location>
        <begin position="258"/>
        <end position="269"/>
    </location>
</feature>
<dbReference type="EMBL" id="JACMSC010000015">
    <property type="protein sequence ID" value="KAG6487234.1"/>
    <property type="molecule type" value="Genomic_DNA"/>
</dbReference>
<organism evidence="2 3">
    <name type="scientific">Zingiber officinale</name>
    <name type="common">Ginger</name>
    <name type="synonym">Amomum zingiber</name>
    <dbReference type="NCBI Taxonomy" id="94328"/>
    <lineage>
        <taxon>Eukaryota</taxon>
        <taxon>Viridiplantae</taxon>
        <taxon>Streptophyta</taxon>
        <taxon>Embryophyta</taxon>
        <taxon>Tracheophyta</taxon>
        <taxon>Spermatophyta</taxon>
        <taxon>Magnoliopsida</taxon>
        <taxon>Liliopsida</taxon>
        <taxon>Zingiberales</taxon>
        <taxon>Zingiberaceae</taxon>
        <taxon>Zingiber</taxon>
    </lineage>
</organism>
<sequence>MAAQNMTDVDAGLIISDDNSLVKKGVEVDSMSNQQPSITLRASHSKEKKKSSVDRVQKVSKRAKTLAVQNVDSDFKLLSAQVLEMLDKYCFVGSAHDGRVFRDVISRSSGLKIPQGGYYLVDARYYNSNGFLAPYRGHSHDPRECIPDEDEQSEDDDSDRGTETEQSGCTWNDVEKKIACEETWYLEWIKVRVLVIIFSIISFPYFSELEMVYGKDRATGLVAEDPMMTTQNITNVDAGLTISDDNSLVEKGVEVDSMPNQQHSGTSRASHSKEKKKSSVDRVQKISKRAKTSTVQNVNSDFKLLSAQVEGFMQIISSHFESMSSWVQGKFSNMPQVIEMLDKYGFVGKNKYKTVK</sequence>
<feature type="region of interest" description="Disordered" evidence="1">
    <location>
        <begin position="256"/>
        <end position="292"/>
    </location>
</feature>
<protein>
    <submittedName>
        <fullName evidence="2">Uncharacterized protein</fullName>
    </submittedName>
</protein>
<name>A0A8J5KQ76_ZINOF</name>
<keyword evidence="3" id="KW-1185">Reference proteome</keyword>